<dbReference type="RefSeq" id="WP_255058738.1">
    <property type="nucleotide sequence ID" value="NZ_JANDBD010000002.1"/>
</dbReference>
<keyword evidence="3" id="KW-1185">Reference proteome</keyword>
<gene>
    <name evidence="2" type="ORF">NM203_05725</name>
</gene>
<proteinExistence type="predicted"/>
<keyword evidence="1" id="KW-0732">Signal</keyword>
<evidence type="ECO:0000313" key="3">
    <source>
        <dbReference type="Proteomes" id="UP001651690"/>
    </source>
</evidence>
<feature type="signal peptide" evidence="1">
    <location>
        <begin position="1"/>
        <end position="20"/>
    </location>
</feature>
<reference evidence="2 3" key="1">
    <citation type="submission" date="2022-06" db="EMBL/GenBank/DDBJ databases">
        <title>Mycolicibacterium sp. CAU 1645 isolated from seawater.</title>
        <authorList>
            <person name="Kim W."/>
        </authorList>
    </citation>
    <scope>NUCLEOTIDE SEQUENCE [LARGE SCALE GENOMIC DNA]</scope>
    <source>
        <strain evidence="2 3">CAU 1645</strain>
    </source>
</reference>
<evidence type="ECO:0000256" key="1">
    <source>
        <dbReference type="SAM" id="SignalP"/>
    </source>
</evidence>
<protein>
    <recommendedName>
        <fullName evidence="4">Keratin associated protein</fullName>
    </recommendedName>
</protein>
<dbReference type="Proteomes" id="UP001651690">
    <property type="component" value="Unassembled WGS sequence"/>
</dbReference>
<accession>A0ABT1M1E7</accession>
<sequence>MGRYLAPSIAVLGLCGMALAAPAAAEPNSTLPDCQSAAGGTYTGTGITQCQSPGNVQINATAPAPAYPYPWDDEFYGAPLIIAPGGWGPHGGGGGGGGHGR</sequence>
<dbReference type="EMBL" id="JANDBD010000002">
    <property type="protein sequence ID" value="MCP9271677.1"/>
    <property type="molecule type" value="Genomic_DNA"/>
</dbReference>
<name>A0ABT1M1E7_9MYCO</name>
<comment type="caution">
    <text evidence="2">The sequence shown here is derived from an EMBL/GenBank/DDBJ whole genome shotgun (WGS) entry which is preliminary data.</text>
</comment>
<evidence type="ECO:0000313" key="2">
    <source>
        <dbReference type="EMBL" id="MCP9271677.1"/>
    </source>
</evidence>
<organism evidence="2 3">
    <name type="scientific">Mycolicibacterium arenosum</name>
    <dbReference type="NCBI Taxonomy" id="2952157"/>
    <lineage>
        <taxon>Bacteria</taxon>
        <taxon>Bacillati</taxon>
        <taxon>Actinomycetota</taxon>
        <taxon>Actinomycetes</taxon>
        <taxon>Mycobacteriales</taxon>
        <taxon>Mycobacteriaceae</taxon>
        <taxon>Mycolicibacterium</taxon>
    </lineage>
</organism>
<feature type="chain" id="PRO_5047214865" description="Keratin associated protein" evidence="1">
    <location>
        <begin position="21"/>
        <end position="101"/>
    </location>
</feature>
<evidence type="ECO:0008006" key="4">
    <source>
        <dbReference type="Google" id="ProtNLM"/>
    </source>
</evidence>